<dbReference type="PANTHER" id="PTHR33639:SF2">
    <property type="entry name" value="DUF393 DOMAIN-CONTAINING PROTEIN"/>
    <property type="match status" value="1"/>
</dbReference>
<reference evidence="2" key="2">
    <citation type="submission" date="2021-04" db="EMBL/GenBank/DDBJ databases">
        <title>Taxonomy of Flavobacteriaceae bacterium ZY171143.</title>
        <authorList>
            <person name="Li F."/>
        </authorList>
    </citation>
    <scope>NUCLEOTIDE SEQUENCE [LARGE SCALE GENOMIC DNA]</scope>
    <source>
        <strain evidence="2">ZY171143</strain>
    </source>
</reference>
<dbReference type="InterPro" id="IPR052927">
    <property type="entry name" value="DCC_oxidoreductase"/>
</dbReference>
<dbReference type="Proteomes" id="UP000672011">
    <property type="component" value="Chromosome"/>
</dbReference>
<dbReference type="RefSeq" id="WP_230476208.1">
    <property type="nucleotide sequence ID" value="NZ_CP072842.1"/>
</dbReference>
<proteinExistence type="predicted"/>
<sequence>MKNDVVIYDGDCGFCSFWVQWLLNKDKNNILKFASLQGSYGQEFLKKNNLNTTDFDTIYYHKEEGIFYDKSNAILEILSSLGGLYSLMKVFKIIPRFIRDEVYMLVSKNRKKFAQNNCLLPSPSQRSQFLD</sequence>
<dbReference type="Pfam" id="PF04134">
    <property type="entry name" value="DCC1-like"/>
    <property type="match status" value="1"/>
</dbReference>
<keyword evidence="2" id="KW-1185">Reference proteome</keyword>
<accession>A0ABX7XCC5</accession>
<organism evidence="1 2">
    <name type="scientific">Faecalibacter bovis</name>
    <dbReference type="NCBI Taxonomy" id="2898187"/>
    <lineage>
        <taxon>Bacteria</taxon>
        <taxon>Pseudomonadati</taxon>
        <taxon>Bacteroidota</taxon>
        <taxon>Flavobacteriia</taxon>
        <taxon>Flavobacteriales</taxon>
        <taxon>Weeksellaceae</taxon>
        <taxon>Faecalibacter</taxon>
    </lineage>
</organism>
<protein>
    <submittedName>
        <fullName evidence="1">DUF393 domain-containing protein</fullName>
    </submittedName>
</protein>
<reference evidence="1 2" key="1">
    <citation type="journal article" date="2021" name="Int. J. Syst. Evol. Microbiol.">
        <title>Faecalibacter bovis sp. nov., isolated from cow faeces.</title>
        <authorList>
            <person name="Li F."/>
            <person name="Zhao W."/>
            <person name="Hong Q."/>
            <person name="Shao Q."/>
            <person name="Song J."/>
            <person name="Yang S."/>
        </authorList>
    </citation>
    <scope>NUCLEOTIDE SEQUENCE [LARGE SCALE GENOMIC DNA]</scope>
    <source>
        <strain evidence="1 2">ZY171143</strain>
    </source>
</reference>
<gene>
    <name evidence="1" type="ORF">J9309_12455</name>
</gene>
<dbReference type="EMBL" id="CP072842">
    <property type="protein sequence ID" value="QTV05564.1"/>
    <property type="molecule type" value="Genomic_DNA"/>
</dbReference>
<evidence type="ECO:0000313" key="2">
    <source>
        <dbReference type="Proteomes" id="UP000672011"/>
    </source>
</evidence>
<name>A0ABX7XCC5_9FLAO</name>
<dbReference type="InterPro" id="IPR007263">
    <property type="entry name" value="DCC1-like"/>
</dbReference>
<dbReference type="PANTHER" id="PTHR33639">
    <property type="entry name" value="THIOL-DISULFIDE OXIDOREDUCTASE DCC"/>
    <property type="match status" value="1"/>
</dbReference>
<evidence type="ECO:0000313" key="1">
    <source>
        <dbReference type="EMBL" id="QTV05564.1"/>
    </source>
</evidence>